<dbReference type="EMBL" id="JANPWB010000011">
    <property type="protein sequence ID" value="KAJ1129047.1"/>
    <property type="molecule type" value="Genomic_DNA"/>
</dbReference>
<dbReference type="GO" id="GO:0005765">
    <property type="term" value="C:lysosomal membrane"/>
    <property type="evidence" value="ECO:0007669"/>
    <property type="project" value="TreeGrafter"/>
</dbReference>
<dbReference type="PANTHER" id="PTHR22762:SF92">
    <property type="entry name" value="LYSOSOMAL ALPHA-GLUCOSIDASE"/>
    <property type="match status" value="1"/>
</dbReference>
<dbReference type="Gene3D" id="2.60.40.1180">
    <property type="entry name" value="Golgi alpha-mannosidase II"/>
    <property type="match status" value="2"/>
</dbReference>
<comment type="caution">
    <text evidence="1">The sequence shown here is derived from an EMBL/GenBank/DDBJ whole genome shotgun (WGS) entry which is preliminary data.</text>
</comment>
<keyword evidence="2" id="KW-1185">Reference proteome</keyword>
<dbReference type="PANTHER" id="PTHR22762">
    <property type="entry name" value="ALPHA-GLUCOSIDASE"/>
    <property type="match status" value="1"/>
</dbReference>
<dbReference type="GO" id="GO:0004558">
    <property type="term" value="F:alpha-1,4-glucosidase activity"/>
    <property type="evidence" value="ECO:0007669"/>
    <property type="project" value="TreeGrafter"/>
</dbReference>
<sequence>MVVCTVWAWETLRLRTRLDVISSPQAPTDASPEVELLMIGKRWPLRGLAIVKMGDLYDSDFNDTHHHGERYPYPIRYLCLLYAPIVTGTAINSKGQWVTLPAPLDIINVHVRGGYILPMQVPGLTTVESRKNGFQLCVALSTNGIAQGELFWDDGDSLMTFEKGDYSHIVFLAANNVLLNVLVHANSQLDTLKLQDVMVYGLLKPPKKVLVNDVPNTDFSYHLDTQGYCRLGLAGLALLPCRASTFYGA</sequence>
<organism evidence="1 2">
    <name type="scientific">Pleurodeles waltl</name>
    <name type="common">Iberian ribbed newt</name>
    <dbReference type="NCBI Taxonomy" id="8319"/>
    <lineage>
        <taxon>Eukaryota</taxon>
        <taxon>Metazoa</taxon>
        <taxon>Chordata</taxon>
        <taxon>Craniata</taxon>
        <taxon>Vertebrata</taxon>
        <taxon>Euteleostomi</taxon>
        <taxon>Amphibia</taxon>
        <taxon>Batrachia</taxon>
        <taxon>Caudata</taxon>
        <taxon>Salamandroidea</taxon>
        <taxon>Salamandridae</taxon>
        <taxon>Pleurodelinae</taxon>
        <taxon>Pleurodeles</taxon>
    </lineage>
</organism>
<name>A0AAV7PP71_PLEWA</name>
<dbReference type="GO" id="GO:0007040">
    <property type="term" value="P:lysosome organization"/>
    <property type="evidence" value="ECO:0007669"/>
    <property type="project" value="TreeGrafter"/>
</dbReference>
<dbReference type="AlphaFoldDB" id="A0AAV7PP71"/>
<proteinExistence type="predicted"/>
<dbReference type="Proteomes" id="UP001066276">
    <property type="component" value="Chromosome 7"/>
</dbReference>
<accession>A0AAV7PP71</accession>
<gene>
    <name evidence="1" type="ORF">NDU88_007418</name>
</gene>
<dbReference type="InterPro" id="IPR013780">
    <property type="entry name" value="Glyco_hydro_b"/>
</dbReference>
<reference evidence="1" key="1">
    <citation type="journal article" date="2022" name="bioRxiv">
        <title>Sequencing and chromosome-scale assembly of the giantPleurodeles waltlgenome.</title>
        <authorList>
            <person name="Brown T."/>
            <person name="Elewa A."/>
            <person name="Iarovenko S."/>
            <person name="Subramanian E."/>
            <person name="Araus A.J."/>
            <person name="Petzold A."/>
            <person name="Susuki M."/>
            <person name="Suzuki K.-i.T."/>
            <person name="Hayashi T."/>
            <person name="Toyoda A."/>
            <person name="Oliveira C."/>
            <person name="Osipova E."/>
            <person name="Leigh N.D."/>
            <person name="Simon A."/>
            <person name="Yun M.H."/>
        </authorList>
    </citation>
    <scope>NUCLEOTIDE SEQUENCE</scope>
    <source>
        <strain evidence="1">20211129_DDA</strain>
        <tissue evidence="1">Liver</tissue>
    </source>
</reference>
<protein>
    <submittedName>
        <fullName evidence="1">Uncharacterized protein</fullName>
    </submittedName>
</protein>
<dbReference type="GO" id="GO:0005980">
    <property type="term" value="P:glycogen catabolic process"/>
    <property type="evidence" value="ECO:0007669"/>
    <property type="project" value="TreeGrafter"/>
</dbReference>
<evidence type="ECO:0000313" key="2">
    <source>
        <dbReference type="Proteomes" id="UP001066276"/>
    </source>
</evidence>
<evidence type="ECO:0000313" key="1">
    <source>
        <dbReference type="EMBL" id="KAJ1129047.1"/>
    </source>
</evidence>